<evidence type="ECO:0000256" key="3">
    <source>
        <dbReference type="ARBA" id="ARBA00004742"/>
    </source>
</evidence>
<dbReference type="RefSeq" id="WP_155084702.1">
    <property type="nucleotide sequence ID" value="NZ_WMIA01000037.1"/>
</dbReference>
<dbReference type="Gene3D" id="3.30.1490.20">
    <property type="entry name" value="ATP-grasp fold, A domain"/>
    <property type="match status" value="1"/>
</dbReference>
<dbReference type="Gene3D" id="3.50.30.10">
    <property type="entry name" value="Phosphohistidine domain"/>
    <property type="match status" value="2"/>
</dbReference>
<comment type="caution">
    <text evidence="18">The sequence shown here is derived from an EMBL/GenBank/DDBJ whole genome shotgun (WGS) entry which is preliminary data.</text>
</comment>
<dbReference type="InterPro" id="IPR002192">
    <property type="entry name" value="PPDK_AMP/ATP-bd"/>
</dbReference>
<dbReference type="InterPro" id="IPR008279">
    <property type="entry name" value="PEP-util_enz_mobile_dom"/>
</dbReference>
<evidence type="ECO:0000313" key="18">
    <source>
        <dbReference type="EMBL" id="MTF40607.1"/>
    </source>
</evidence>
<dbReference type="Gene3D" id="2.170.16.10">
    <property type="entry name" value="Hedgehog/Intein (Hint) domain"/>
    <property type="match status" value="2"/>
</dbReference>
<evidence type="ECO:0000256" key="8">
    <source>
        <dbReference type="ARBA" id="ARBA00022723"/>
    </source>
</evidence>
<evidence type="ECO:0000256" key="4">
    <source>
        <dbReference type="ARBA" id="ARBA00007837"/>
    </source>
</evidence>
<dbReference type="GO" id="GO:0004519">
    <property type="term" value="F:endonuclease activity"/>
    <property type="evidence" value="ECO:0007669"/>
    <property type="project" value="InterPro"/>
</dbReference>
<dbReference type="InterPro" id="IPR036637">
    <property type="entry name" value="Phosphohistidine_dom_sf"/>
</dbReference>
<dbReference type="Pfam" id="PF01326">
    <property type="entry name" value="PPDK_N"/>
    <property type="match status" value="1"/>
</dbReference>
<dbReference type="InterPro" id="IPR023151">
    <property type="entry name" value="PEP_util_CS"/>
</dbReference>
<dbReference type="PROSITE" id="PS50818">
    <property type="entry name" value="INTEIN_C_TER"/>
    <property type="match status" value="1"/>
</dbReference>
<dbReference type="FunFam" id="3.30.470.20:FF:000017">
    <property type="entry name" value="Phosphoenolpyruvate synthase"/>
    <property type="match status" value="1"/>
</dbReference>
<dbReference type="UniPathway" id="UPA00138"/>
<dbReference type="PRINTS" id="PR00379">
    <property type="entry name" value="INTEIN"/>
</dbReference>
<evidence type="ECO:0000313" key="19">
    <source>
        <dbReference type="Proteomes" id="UP000437131"/>
    </source>
</evidence>
<keyword evidence="7 18" id="KW-0808">Transferase</keyword>
<evidence type="ECO:0000256" key="12">
    <source>
        <dbReference type="ARBA" id="ARBA00022840"/>
    </source>
</evidence>
<dbReference type="GO" id="GO:0016539">
    <property type="term" value="P:intein-mediated protein splicing"/>
    <property type="evidence" value="ECO:0007669"/>
    <property type="project" value="InterPro"/>
</dbReference>
<keyword evidence="18" id="KW-0670">Pyruvate</keyword>
<dbReference type="InterPro" id="IPR013815">
    <property type="entry name" value="ATP_grasp_subdomain_1"/>
</dbReference>
<dbReference type="SUPFAM" id="SSF52009">
    <property type="entry name" value="Phosphohistidine domain"/>
    <property type="match status" value="1"/>
</dbReference>
<evidence type="ECO:0000256" key="13">
    <source>
        <dbReference type="ARBA" id="ARBA00022842"/>
    </source>
</evidence>
<protein>
    <recommendedName>
        <fullName evidence="6">Phosphoenolpyruvate synthase</fullName>
        <ecNumber evidence="5">2.7.9.2</ecNumber>
    </recommendedName>
    <alternativeName>
        <fullName evidence="15">Pyruvate, water dikinase</fullName>
    </alternativeName>
</protein>
<dbReference type="InterPro" id="IPR027434">
    <property type="entry name" value="Homing_endonucl"/>
</dbReference>
<accession>A0A844GVY3</accession>
<dbReference type="GO" id="GO:0046872">
    <property type="term" value="F:metal ion binding"/>
    <property type="evidence" value="ECO:0007669"/>
    <property type="project" value="UniProtKB-KW"/>
</dbReference>
<dbReference type="SUPFAM" id="SSF51294">
    <property type="entry name" value="Hedgehog/intein (Hint) domain"/>
    <property type="match status" value="1"/>
</dbReference>
<evidence type="ECO:0000256" key="6">
    <source>
        <dbReference type="ARBA" id="ARBA00021623"/>
    </source>
</evidence>
<dbReference type="Proteomes" id="UP000437131">
    <property type="component" value="Unassembled WGS sequence"/>
</dbReference>
<keyword evidence="10" id="KW-0418">Kinase</keyword>
<dbReference type="PROSITE" id="PS00742">
    <property type="entry name" value="PEP_ENZYMES_2"/>
    <property type="match status" value="1"/>
</dbReference>
<dbReference type="PROSITE" id="PS50819">
    <property type="entry name" value="INTEIN_ENDONUCLEASE"/>
    <property type="match status" value="1"/>
</dbReference>
<dbReference type="PANTHER" id="PTHR43030">
    <property type="entry name" value="PHOSPHOENOLPYRUVATE SYNTHASE"/>
    <property type="match status" value="1"/>
</dbReference>
<dbReference type="InterPro" id="IPR006142">
    <property type="entry name" value="INTEIN"/>
</dbReference>
<dbReference type="Gene3D" id="3.30.470.20">
    <property type="entry name" value="ATP-grasp fold, B domain"/>
    <property type="match status" value="1"/>
</dbReference>
<evidence type="ECO:0000256" key="11">
    <source>
        <dbReference type="ARBA" id="ARBA00022813"/>
    </source>
</evidence>
<dbReference type="InterPro" id="IPR015813">
    <property type="entry name" value="Pyrv/PenolPyrv_kinase-like_dom"/>
</dbReference>
<evidence type="ECO:0000256" key="9">
    <source>
        <dbReference type="ARBA" id="ARBA00022741"/>
    </source>
</evidence>
<evidence type="ECO:0000256" key="2">
    <source>
        <dbReference type="ARBA" id="ARBA00002988"/>
    </source>
</evidence>
<evidence type="ECO:0000256" key="16">
    <source>
        <dbReference type="ARBA" id="ARBA00047700"/>
    </source>
</evidence>
<evidence type="ECO:0000256" key="10">
    <source>
        <dbReference type="ARBA" id="ARBA00022777"/>
    </source>
</evidence>
<dbReference type="InterPro" id="IPR006141">
    <property type="entry name" value="Intein_N"/>
</dbReference>
<dbReference type="GO" id="GO:0005524">
    <property type="term" value="F:ATP binding"/>
    <property type="evidence" value="ECO:0007669"/>
    <property type="project" value="UniProtKB-KW"/>
</dbReference>
<evidence type="ECO:0000256" key="14">
    <source>
        <dbReference type="ARBA" id="ARBA00023000"/>
    </source>
</evidence>
<dbReference type="InterPro" id="IPR030934">
    <property type="entry name" value="Intein_C"/>
</dbReference>
<dbReference type="SUPFAM" id="SSF51621">
    <property type="entry name" value="Phosphoenolpyruvate/pyruvate domain"/>
    <property type="match status" value="1"/>
</dbReference>
<dbReference type="NCBIfam" id="TIGR01443">
    <property type="entry name" value="intein_Cterm"/>
    <property type="match status" value="1"/>
</dbReference>
<organism evidence="18 19">
    <name type="scientific">Cyanobacterium aponinum 0216</name>
    <dbReference type="NCBI Taxonomy" id="2676140"/>
    <lineage>
        <taxon>Bacteria</taxon>
        <taxon>Bacillati</taxon>
        <taxon>Cyanobacteriota</taxon>
        <taxon>Cyanophyceae</taxon>
        <taxon>Oscillatoriophycideae</taxon>
        <taxon>Chroococcales</taxon>
        <taxon>Geminocystaceae</taxon>
        <taxon>Cyanobacterium</taxon>
    </lineage>
</organism>
<comment type="pathway">
    <text evidence="3">Carbohydrate biosynthesis; gluconeogenesis.</text>
</comment>
<dbReference type="InterPro" id="IPR036844">
    <property type="entry name" value="Hint_dom_sf"/>
</dbReference>
<feature type="domain" description="DOD-type homing endonuclease" evidence="17">
    <location>
        <begin position="581"/>
        <end position="724"/>
    </location>
</feature>
<keyword evidence="11" id="KW-0068">Autocatalytic cleavage</keyword>
<keyword evidence="14" id="KW-0651">Protein splicing</keyword>
<dbReference type="SUPFAM" id="SSF55608">
    <property type="entry name" value="Homing endonucleases"/>
    <property type="match status" value="1"/>
</dbReference>
<dbReference type="Pfam" id="PF00391">
    <property type="entry name" value="PEP-utilizers"/>
    <property type="match status" value="2"/>
</dbReference>
<evidence type="ECO:0000256" key="15">
    <source>
        <dbReference type="ARBA" id="ARBA00033470"/>
    </source>
</evidence>
<dbReference type="InterPro" id="IPR000121">
    <property type="entry name" value="PEP_util_C"/>
</dbReference>
<dbReference type="InterPro" id="IPR006319">
    <property type="entry name" value="PEP_synth"/>
</dbReference>
<dbReference type="EMBL" id="WMIA01000037">
    <property type="protein sequence ID" value="MTF40607.1"/>
    <property type="molecule type" value="Genomic_DNA"/>
</dbReference>
<dbReference type="PROSITE" id="PS50817">
    <property type="entry name" value="INTEIN_N_TER"/>
    <property type="match status" value="1"/>
</dbReference>
<dbReference type="AlphaFoldDB" id="A0A844GVY3"/>
<evidence type="ECO:0000256" key="5">
    <source>
        <dbReference type="ARBA" id="ARBA00011996"/>
    </source>
</evidence>
<keyword evidence="13" id="KW-0460">Magnesium</keyword>
<reference evidence="18 19" key="1">
    <citation type="submission" date="2019-11" db="EMBL/GenBank/DDBJ databases">
        <title>Isolation of a new High Light Tolerant Cyanobacteria.</title>
        <authorList>
            <person name="Dobson Z."/>
            <person name="Vaughn N."/>
            <person name="Vaughn M."/>
            <person name="Fromme P."/>
            <person name="Mazor Y."/>
        </authorList>
    </citation>
    <scope>NUCLEOTIDE SEQUENCE [LARGE SCALE GENOMIC DNA]</scope>
    <source>
        <strain evidence="18 19">0216</strain>
    </source>
</reference>
<proteinExistence type="inferred from homology"/>
<dbReference type="Gene3D" id="3.20.20.60">
    <property type="entry name" value="Phosphoenolpyruvate-binding domains"/>
    <property type="match status" value="1"/>
</dbReference>
<dbReference type="Pfam" id="PF02896">
    <property type="entry name" value="PEP-utilizers_C"/>
    <property type="match status" value="1"/>
</dbReference>
<gene>
    <name evidence="18" type="primary">ppsA</name>
    <name evidence="18" type="ORF">GGC33_16990</name>
</gene>
<comment type="function">
    <text evidence="2">Catalyzes the phosphorylation of pyruvate to phosphoenolpyruvate.</text>
</comment>
<keyword evidence="12" id="KW-0067">ATP-binding</keyword>
<evidence type="ECO:0000256" key="7">
    <source>
        <dbReference type="ARBA" id="ARBA00022679"/>
    </source>
</evidence>
<dbReference type="SUPFAM" id="SSF56059">
    <property type="entry name" value="Glutathione synthetase ATP-binding domain-like"/>
    <property type="match status" value="1"/>
</dbReference>
<dbReference type="NCBIfam" id="NF005057">
    <property type="entry name" value="PRK06464.1"/>
    <property type="match status" value="2"/>
</dbReference>
<keyword evidence="8" id="KW-0479">Metal-binding</keyword>
<dbReference type="Gene3D" id="3.10.28.10">
    <property type="entry name" value="Homing endonucleases"/>
    <property type="match status" value="1"/>
</dbReference>
<dbReference type="GO" id="GO:0008986">
    <property type="term" value="F:pyruvate, water dikinase activity"/>
    <property type="evidence" value="ECO:0007669"/>
    <property type="project" value="UniProtKB-EC"/>
</dbReference>
<name>A0A844GVY3_9CHRO</name>
<sequence length="1231" mass="137280">MVHSAPERIVSSPKQDKFVLWFEEVGIEDVPLVGGKNASLGEMIQQLSAKGVNVPTGFATTAYAYRYFIKKAGLETQLRRVFANLDVEDLPNLQAVGRQARALVLNTPFPKELELAISDAYFKLCQRYGADPSLCTTEDEEEIMRMRNCAYDTDVAVRSSATAEDLPDASFAGQQETYLNVHGVKNVLEACHKCFASIFTDRAISYRTVKNFDHFEVALSVGVQKMVRSDLASSGVMFSIDTETGFKDAAFVTAAYGLGENVVQGAVNPDEFFVFKPTLKEGYKPILNKRLGTKEIKMVYDLGGGKQVKNVPVSESERLQYAITDDEALLLAKWACIIEDHYSEKRGQYSPMDIEWAKDGQTGELFIVQARPETVQSQKSGSILRDYKLKGTSNILVNGRAVGEMIGQGKARVILDVHKIGEFKAGEVLVTNKTDPDWEPIMKKASAIVTNQGGRTCFDGNTKILTNQGFMTLQQIYDQGYQGLSTIAFNPETQKMEWKPILDVMKRRSHLMTVSVSQTGRVLDNILSVTPDHKMVNLRQGEYVKTEIQEMLSQKEMVLVSQNVPTLPVNNEGEDLDLAYLLGGIITDGGVYLRGNRGEVQFIQKETPEKEAFIATMNEKMTAVYGKSFTPYLKAESSGYIRGEKVTGQATAYRLHSKAIALDIQAQEANITQQLLTNSTEFAYNFLAGVIDGDGCYHKNRINIYISEENLLQAVIIACLKINTVPQVTRNRNIHNVQIVEKLEEILQYTQRVKGDITPRQVQTRFFSASQLLSDDVTGQLKLRKDKNLLISEKQLRETGGYESLLDSDVRMQRIIKVSEPQPADVYNITVADHHNYLVFTSKYTPIVVCNCHAAIIAREMGIPAIVGCGNATGILKTGQEITVSCSEGEEGRVYEGLVPFDIIETPLDNLPKTRTKILMNVGNPEEAFKLASIPCDGVGLARLEFIIANHIKAHPLALMKYDELTDESVKKEIAELTLGYENKADFFVDKVAQGVGTIAAAFYPNPVVVRMSDFKSNEYANLLGGADFEPKEENPMIGWRGASRYYDEKYREAYGLECKALKRVRDDMGLTNVIPMIPFCRTPYEGRRVLAEMEKHGLKRGENGLQVYVMCEIPSNVILADQYSEIFDGFSIGSNDLTQLTLGLDRDSSLVAHIFDERNDAVKDMVRMVIEKAKHNNRKIGICGQAPSDYPEFARFLVELGIDSMSLNPDSLLKTLLDIAKLEERLDANR</sequence>
<dbReference type="PANTHER" id="PTHR43030:SF1">
    <property type="entry name" value="PHOSPHOENOLPYRUVATE SYNTHASE"/>
    <property type="match status" value="1"/>
</dbReference>
<evidence type="ECO:0000259" key="17">
    <source>
        <dbReference type="PROSITE" id="PS50819"/>
    </source>
</evidence>
<comment type="catalytic activity">
    <reaction evidence="16">
        <text>pyruvate + ATP + H2O = phosphoenolpyruvate + AMP + phosphate + 2 H(+)</text>
        <dbReference type="Rhea" id="RHEA:11364"/>
        <dbReference type="ChEBI" id="CHEBI:15361"/>
        <dbReference type="ChEBI" id="CHEBI:15377"/>
        <dbReference type="ChEBI" id="CHEBI:15378"/>
        <dbReference type="ChEBI" id="CHEBI:30616"/>
        <dbReference type="ChEBI" id="CHEBI:43474"/>
        <dbReference type="ChEBI" id="CHEBI:58702"/>
        <dbReference type="ChEBI" id="CHEBI:456215"/>
        <dbReference type="EC" id="2.7.9.2"/>
    </reaction>
</comment>
<evidence type="ECO:0000256" key="1">
    <source>
        <dbReference type="ARBA" id="ARBA00001946"/>
    </source>
</evidence>
<dbReference type="GO" id="GO:0006094">
    <property type="term" value="P:gluconeogenesis"/>
    <property type="evidence" value="ECO:0007669"/>
    <property type="project" value="UniProtKB-UniPathway"/>
</dbReference>
<comment type="similarity">
    <text evidence="4">Belongs to the PEP-utilizing enzyme family.</text>
</comment>
<dbReference type="EC" id="2.7.9.2" evidence="5"/>
<comment type="cofactor">
    <cofactor evidence="1">
        <name>Mg(2+)</name>
        <dbReference type="ChEBI" id="CHEBI:18420"/>
    </cofactor>
</comment>
<dbReference type="FunFam" id="3.30.1490.20:FF:000010">
    <property type="entry name" value="Phosphoenolpyruvate synthase"/>
    <property type="match status" value="1"/>
</dbReference>
<keyword evidence="9" id="KW-0547">Nucleotide-binding</keyword>
<dbReference type="InterPro" id="IPR040442">
    <property type="entry name" value="Pyrv_kinase-like_dom_sf"/>
</dbReference>
<dbReference type="InterPro" id="IPR004042">
    <property type="entry name" value="Intein_endonuc_central"/>
</dbReference>